<dbReference type="SMART" id="SM01296">
    <property type="entry name" value="N2227"/>
    <property type="match status" value="1"/>
</dbReference>
<dbReference type="OrthoDB" id="978at2759"/>
<dbReference type="EMBL" id="JH767583">
    <property type="protein sequence ID" value="EON66849.1"/>
    <property type="molecule type" value="Genomic_DNA"/>
</dbReference>
<evidence type="ECO:0000313" key="6">
    <source>
        <dbReference type="EMBL" id="EON66849.1"/>
    </source>
</evidence>
<evidence type="ECO:0000256" key="2">
    <source>
        <dbReference type="ARBA" id="ARBA00012003"/>
    </source>
</evidence>
<dbReference type="Proteomes" id="UP000016924">
    <property type="component" value="Unassembled WGS sequence"/>
</dbReference>
<keyword evidence="7" id="KW-1185">Reference proteome</keyword>
<dbReference type="InterPro" id="IPR029063">
    <property type="entry name" value="SAM-dependent_MTases_sf"/>
</dbReference>
<dbReference type="PANTHER" id="PTHR12303:SF6">
    <property type="entry name" value="CARNOSINE N-METHYLTRANSFERASE"/>
    <property type="match status" value="1"/>
</dbReference>
<accession>R7YYI4</accession>
<gene>
    <name evidence="6" type="ORF">W97_06251</name>
</gene>
<dbReference type="eggNOG" id="KOG2798">
    <property type="taxonomic scope" value="Eukaryota"/>
</dbReference>
<evidence type="ECO:0000256" key="4">
    <source>
        <dbReference type="ARBA" id="ARBA00022679"/>
    </source>
</evidence>
<dbReference type="GO" id="GO:0030735">
    <property type="term" value="F:carnosine N-methyltransferase activity"/>
    <property type="evidence" value="ECO:0007669"/>
    <property type="project" value="UniProtKB-EC"/>
</dbReference>
<dbReference type="GO" id="GO:0032259">
    <property type="term" value="P:methylation"/>
    <property type="evidence" value="ECO:0007669"/>
    <property type="project" value="UniProtKB-KW"/>
</dbReference>
<keyword evidence="4" id="KW-0808">Transferase</keyword>
<evidence type="ECO:0000256" key="3">
    <source>
        <dbReference type="ARBA" id="ARBA00022603"/>
    </source>
</evidence>
<dbReference type="RefSeq" id="XP_007782166.1">
    <property type="nucleotide sequence ID" value="XM_007783976.1"/>
</dbReference>
<comment type="similarity">
    <text evidence="1">Belongs to the carnosine N-methyltransferase family.</text>
</comment>
<dbReference type="InterPro" id="IPR012901">
    <property type="entry name" value="CARME"/>
</dbReference>
<protein>
    <recommendedName>
        <fullName evidence="2">carnosine N-methyltransferase</fullName>
        <ecNumber evidence="2">2.1.1.22</ecNumber>
    </recommendedName>
</protein>
<dbReference type="PANTHER" id="PTHR12303">
    <property type="entry name" value="CARNOSINE N-METHYLTRANSFERASE"/>
    <property type="match status" value="1"/>
</dbReference>
<dbReference type="EC" id="2.1.1.22" evidence="2"/>
<reference evidence="7" key="1">
    <citation type="submission" date="2012-06" db="EMBL/GenBank/DDBJ databases">
        <title>The genome sequence of Coniosporium apollinis CBS 100218.</title>
        <authorList>
            <consortium name="The Broad Institute Genome Sequencing Platform"/>
            <person name="Cuomo C."/>
            <person name="Gorbushina A."/>
            <person name="Noack S."/>
            <person name="Walker B."/>
            <person name="Young S.K."/>
            <person name="Zeng Q."/>
            <person name="Gargeya S."/>
            <person name="Fitzgerald M."/>
            <person name="Haas B."/>
            <person name="Abouelleil A."/>
            <person name="Alvarado L."/>
            <person name="Arachchi H.M."/>
            <person name="Berlin A.M."/>
            <person name="Chapman S.B."/>
            <person name="Goldberg J."/>
            <person name="Griggs A."/>
            <person name="Gujja S."/>
            <person name="Hansen M."/>
            <person name="Howarth C."/>
            <person name="Imamovic A."/>
            <person name="Larimer J."/>
            <person name="McCowan C."/>
            <person name="Montmayeur A."/>
            <person name="Murphy C."/>
            <person name="Neiman D."/>
            <person name="Pearson M."/>
            <person name="Priest M."/>
            <person name="Roberts A."/>
            <person name="Saif S."/>
            <person name="Shea T."/>
            <person name="Sisk P."/>
            <person name="Sykes S."/>
            <person name="Wortman J."/>
            <person name="Nusbaum C."/>
            <person name="Birren B."/>
        </authorList>
    </citation>
    <scope>NUCLEOTIDE SEQUENCE [LARGE SCALE GENOMIC DNA]</scope>
    <source>
        <strain evidence="7">CBS 100218</strain>
    </source>
</reference>
<dbReference type="SUPFAM" id="SSF53335">
    <property type="entry name" value="S-adenosyl-L-methionine-dependent methyltransferases"/>
    <property type="match status" value="1"/>
</dbReference>
<keyword evidence="5" id="KW-0949">S-adenosyl-L-methionine</keyword>
<sequence>MSTDPASGFLMSSRLSVVMTDFTTAYTDDEHAALHNAFATVFFLDTASNVLRYIEVVYHCLKPGGIWINVGPLLWNCHESGPEGRREGDTDDDEVNGHWDPKLEFTGDEVLLLLESFGFKMEKHESCGEAGYIMDSKVKVMLETATLHACHRGASGSNQTLPLRSITHARFMSLLAKYRAPEGLCITDANDLVTEPSMRGFFYEIELRSRTSLPAWSEEIIETKAGYFPTVFVGPWTSPASPSDPNIPYLALGLASVEPFRISMYNILNGPHGDFTVILPFKCPAAFDLNGLPPEICMDIRDMALNHVSPNKQKLIRGAAMFRGLKVRQRWTPYDARAAAHKRNVCEALVPLKMPFLLSPREYNRGYFGKPFKFVSTTDLANFLKGIGPIARGMLRNITVCAYHTTSAERACKLLADATNLETLHFTAICVAEAGCRRNHKRYPPMSYDGKEFALDFREAMHGTPRYYHSCLRDILCQKPILRFDPEIARYDADFDAYTQEQPLSGLSMLEANAAAFRNIWAQVGIPLQE</sequence>
<dbReference type="AlphaFoldDB" id="R7YYI4"/>
<evidence type="ECO:0000256" key="1">
    <source>
        <dbReference type="ARBA" id="ARBA00010086"/>
    </source>
</evidence>
<dbReference type="GeneID" id="19903562"/>
<dbReference type="HOGENOM" id="CLU_513872_0_0_1"/>
<name>R7YYI4_CONA1</name>
<keyword evidence="3" id="KW-0489">Methyltransferase</keyword>
<evidence type="ECO:0000256" key="5">
    <source>
        <dbReference type="ARBA" id="ARBA00022691"/>
    </source>
</evidence>
<dbReference type="STRING" id="1168221.R7YYI4"/>
<dbReference type="Pfam" id="PF07942">
    <property type="entry name" value="CARME"/>
    <property type="match status" value="1"/>
</dbReference>
<organism evidence="6 7">
    <name type="scientific">Coniosporium apollinis (strain CBS 100218)</name>
    <name type="common">Rock-inhabiting black yeast</name>
    <dbReference type="NCBI Taxonomy" id="1168221"/>
    <lineage>
        <taxon>Eukaryota</taxon>
        <taxon>Fungi</taxon>
        <taxon>Dikarya</taxon>
        <taxon>Ascomycota</taxon>
        <taxon>Pezizomycotina</taxon>
        <taxon>Dothideomycetes</taxon>
        <taxon>Dothideomycetes incertae sedis</taxon>
        <taxon>Coniosporium</taxon>
    </lineage>
</organism>
<proteinExistence type="inferred from homology"/>
<evidence type="ECO:0000313" key="7">
    <source>
        <dbReference type="Proteomes" id="UP000016924"/>
    </source>
</evidence>